<dbReference type="AlphaFoldDB" id="A0A553P1X6"/>
<dbReference type="GO" id="GO:0005634">
    <property type="term" value="C:nucleus"/>
    <property type="evidence" value="ECO:0007669"/>
    <property type="project" value="TreeGrafter"/>
</dbReference>
<evidence type="ECO:0000256" key="1">
    <source>
        <dbReference type="ARBA" id="ARBA00007374"/>
    </source>
</evidence>
<feature type="compositionally biased region" description="Low complexity" evidence="5">
    <location>
        <begin position="170"/>
        <end position="181"/>
    </location>
</feature>
<dbReference type="InterPro" id="IPR005522">
    <property type="entry name" value="IPK"/>
</dbReference>
<evidence type="ECO:0000256" key="2">
    <source>
        <dbReference type="ARBA" id="ARBA00022679"/>
    </source>
</evidence>
<name>A0A553P1X6_TIGCA</name>
<dbReference type="STRING" id="6832.A0A553P1X6"/>
<comment type="similarity">
    <text evidence="1 4">Belongs to the inositol phosphokinase (IPK) family.</text>
</comment>
<feature type="compositionally biased region" description="Basic and acidic residues" evidence="5">
    <location>
        <begin position="116"/>
        <end position="136"/>
    </location>
</feature>
<evidence type="ECO:0000313" key="7">
    <source>
        <dbReference type="Proteomes" id="UP000318571"/>
    </source>
</evidence>
<dbReference type="InterPro" id="IPR038286">
    <property type="entry name" value="IPK_sf"/>
</dbReference>
<dbReference type="Pfam" id="PF03770">
    <property type="entry name" value="IPK"/>
    <property type="match status" value="1"/>
</dbReference>
<organism evidence="6 7">
    <name type="scientific">Tigriopus californicus</name>
    <name type="common">Marine copepod</name>
    <dbReference type="NCBI Taxonomy" id="6832"/>
    <lineage>
        <taxon>Eukaryota</taxon>
        <taxon>Metazoa</taxon>
        <taxon>Ecdysozoa</taxon>
        <taxon>Arthropoda</taxon>
        <taxon>Crustacea</taxon>
        <taxon>Multicrustacea</taxon>
        <taxon>Hexanauplia</taxon>
        <taxon>Copepoda</taxon>
        <taxon>Harpacticoida</taxon>
        <taxon>Harpacticidae</taxon>
        <taxon>Tigriopus</taxon>
    </lineage>
</organism>
<feature type="region of interest" description="Disordered" evidence="5">
    <location>
        <begin position="94"/>
        <end position="185"/>
    </location>
</feature>
<dbReference type="SUPFAM" id="SSF56104">
    <property type="entry name" value="SAICAR synthase-like"/>
    <property type="match status" value="1"/>
</dbReference>
<gene>
    <name evidence="6" type="ORF">TCAL_03418</name>
</gene>
<dbReference type="PANTHER" id="PTHR12400:SF21">
    <property type="entry name" value="KINASE"/>
    <property type="match status" value="1"/>
</dbReference>
<dbReference type="GO" id="GO:0000828">
    <property type="term" value="F:inositol hexakisphosphate kinase activity"/>
    <property type="evidence" value="ECO:0007669"/>
    <property type="project" value="TreeGrafter"/>
</dbReference>
<dbReference type="GO" id="GO:0046854">
    <property type="term" value="P:phosphatidylinositol phosphate biosynthetic process"/>
    <property type="evidence" value="ECO:0007669"/>
    <property type="project" value="TreeGrafter"/>
</dbReference>
<dbReference type="Proteomes" id="UP000318571">
    <property type="component" value="Chromosome 7"/>
</dbReference>
<evidence type="ECO:0000313" key="6">
    <source>
        <dbReference type="EMBL" id="TRY71686.1"/>
    </source>
</evidence>
<keyword evidence="3 4" id="KW-0418">Kinase</keyword>
<sequence>MAHPDPRPSPSKPEDRRPSPASSPNQVQLEPFVHQVGGHFPMVCLDASIVCKPLNEREHRFYLSVPYMLRAIIPGFEGTMEIEASEDEDGYITLRGNPPPEYIQKQRRRNRISQIRRSDRIGGEAKDSTPAKDPPHYRLKRKESLEIEPALSHDDESELDESGLRRKSSSECSSQGPESSGTVCGTQEEAFCNPWALKCHRDHLKKLGILKSSQSEDPEGPAGREHTSSEDISTASSSSSAFVASKASKKTSRSNPQLYLLLENLVSRYRHPCVLDLKIGTRQYADDVSAAKKQRKIAKAENSTSSTLGLRLCGMQVYKAKNGRYVCHNKYFGRTLNNQGLKSTIEEFLINEETVRMDIVDRLLDKLERMRKIITSLESFRFYTSSLLITYDGYGLNKIDLRIIDFAHSTHKDFEDAVVHKGPDDGFLFGLNNFLGILAEIRKKAVI</sequence>
<keyword evidence="2 4" id="KW-0808">Transferase</keyword>
<accession>A0A553P1X6</accession>
<dbReference type="GO" id="GO:0005737">
    <property type="term" value="C:cytoplasm"/>
    <property type="evidence" value="ECO:0007669"/>
    <property type="project" value="TreeGrafter"/>
</dbReference>
<dbReference type="EC" id="2.7.-.-" evidence="4"/>
<reference evidence="6 7" key="1">
    <citation type="journal article" date="2018" name="Nat. Ecol. Evol.">
        <title>Genomic signatures of mitonuclear coevolution across populations of Tigriopus californicus.</title>
        <authorList>
            <person name="Barreto F.S."/>
            <person name="Watson E.T."/>
            <person name="Lima T.G."/>
            <person name="Willett C.S."/>
            <person name="Edmands S."/>
            <person name="Li W."/>
            <person name="Burton R.S."/>
        </authorList>
    </citation>
    <scope>NUCLEOTIDE SEQUENCE [LARGE SCALE GENOMIC DNA]</scope>
    <source>
        <strain evidence="6 7">San Diego</strain>
    </source>
</reference>
<feature type="region of interest" description="Disordered" evidence="5">
    <location>
        <begin position="1"/>
        <end position="26"/>
    </location>
</feature>
<protein>
    <recommendedName>
        <fullName evidence="4">Kinase</fullName>
        <ecNumber evidence="4">2.7.-.-</ecNumber>
    </recommendedName>
</protein>
<dbReference type="OrthoDB" id="2573163at2759"/>
<feature type="compositionally biased region" description="Basic and acidic residues" evidence="5">
    <location>
        <begin position="1"/>
        <end position="18"/>
    </location>
</feature>
<dbReference type="Gene3D" id="3.30.470.160">
    <property type="entry name" value="Inositol polyphosphate kinase"/>
    <property type="match status" value="1"/>
</dbReference>
<feature type="region of interest" description="Disordered" evidence="5">
    <location>
        <begin position="210"/>
        <end position="236"/>
    </location>
</feature>
<dbReference type="GO" id="GO:0032958">
    <property type="term" value="P:inositol phosphate biosynthetic process"/>
    <property type="evidence" value="ECO:0007669"/>
    <property type="project" value="InterPro"/>
</dbReference>
<comment type="caution">
    <text evidence="6">The sequence shown here is derived from an EMBL/GenBank/DDBJ whole genome shotgun (WGS) entry which is preliminary data.</text>
</comment>
<evidence type="ECO:0000256" key="5">
    <source>
        <dbReference type="SAM" id="MobiDB-lite"/>
    </source>
</evidence>
<proteinExistence type="inferred from homology"/>
<evidence type="ECO:0000256" key="3">
    <source>
        <dbReference type="ARBA" id="ARBA00022777"/>
    </source>
</evidence>
<dbReference type="OMA" id="CIVDIKI"/>
<evidence type="ECO:0000256" key="4">
    <source>
        <dbReference type="RuleBase" id="RU363090"/>
    </source>
</evidence>
<keyword evidence="7" id="KW-1185">Reference proteome</keyword>
<dbReference type="PANTHER" id="PTHR12400">
    <property type="entry name" value="INOSITOL POLYPHOSPHATE KINASE"/>
    <property type="match status" value="1"/>
</dbReference>
<dbReference type="EMBL" id="VCGU01000008">
    <property type="protein sequence ID" value="TRY71686.1"/>
    <property type="molecule type" value="Genomic_DNA"/>
</dbReference>